<dbReference type="Gene3D" id="3.40.50.300">
    <property type="entry name" value="P-loop containing nucleotide triphosphate hydrolases"/>
    <property type="match status" value="1"/>
</dbReference>
<dbReference type="GO" id="GO:0016887">
    <property type="term" value="F:ATP hydrolysis activity"/>
    <property type="evidence" value="ECO:0007669"/>
    <property type="project" value="TreeGrafter"/>
</dbReference>
<dbReference type="PROSITE" id="PS00662">
    <property type="entry name" value="T2SP_E"/>
    <property type="match status" value="1"/>
</dbReference>
<dbReference type="InterPro" id="IPR027417">
    <property type="entry name" value="P-loop_NTPase"/>
</dbReference>
<evidence type="ECO:0000256" key="1">
    <source>
        <dbReference type="ARBA" id="ARBA00006611"/>
    </source>
</evidence>
<evidence type="ECO:0000259" key="4">
    <source>
        <dbReference type="PROSITE" id="PS00662"/>
    </source>
</evidence>
<dbReference type="InterPro" id="IPR001482">
    <property type="entry name" value="T2SS/T4SS_dom"/>
</dbReference>
<evidence type="ECO:0000256" key="3">
    <source>
        <dbReference type="ARBA" id="ARBA00022840"/>
    </source>
</evidence>
<organism evidence="5 6">
    <name type="scientific">Candidatus Doudnabacteria bacterium RIFCSPHIGHO2_02_FULL_46_11</name>
    <dbReference type="NCBI Taxonomy" id="1817832"/>
    <lineage>
        <taxon>Bacteria</taxon>
        <taxon>Candidatus Doudnaibacteriota</taxon>
    </lineage>
</organism>
<dbReference type="SUPFAM" id="SSF52540">
    <property type="entry name" value="P-loop containing nucleoside triphosphate hydrolases"/>
    <property type="match status" value="1"/>
</dbReference>
<name>A0A1F5P867_9BACT</name>
<keyword evidence="3" id="KW-0067">ATP-binding</keyword>
<dbReference type="STRING" id="1817832.A3J48_02640"/>
<evidence type="ECO:0000313" key="5">
    <source>
        <dbReference type="EMBL" id="OGE86137.1"/>
    </source>
</evidence>
<evidence type="ECO:0000256" key="2">
    <source>
        <dbReference type="ARBA" id="ARBA00022741"/>
    </source>
</evidence>
<dbReference type="Gene3D" id="3.30.450.90">
    <property type="match status" value="1"/>
</dbReference>
<dbReference type="PANTHER" id="PTHR30258:SF3">
    <property type="entry name" value="SLL1921 PROTEIN"/>
    <property type="match status" value="1"/>
</dbReference>
<dbReference type="Pfam" id="PF00437">
    <property type="entry name" value="T2SSE"/>
    <property type="match status" value="1"/>
</dbReference>
<gene>
    <name evidence="5" type="ORF">A3J48_02640</name>
</gene>
<feature type="domain" description="Bacterial type II secretion system protein E" evidence="4">
    <location>
        <begin position="240"/>
        <end position="254"/>
    </location>
</feature>
<dbReference type="InterPro" id="IPR003593">
    <property type="entry name" value="AAA+_ATPase"/>
</dbReference>
<accession>A0A1F5P867</accession>
<comment type="similarity">
    <text evidence="1">Belongs to the GSP E family.</text>
</comment>
<dbReference type="AlphaFoldDB" id="A0A1F5P867"/>
<evidence type="ECO:0000313" key="6">
    <source>
        <dbReference type="Proteomes" id="UP000176786"/>
    </source>
</evidence>
<dbReference type="PANTHER" id="PTHR30258">
    <property type="entry name" value="TYPE II SECRETION SYSTEM PROTEIN GSPE-RELATED"/>
    <property type="match status" value="1"/>
</dbReference>
<dbReference type="Proteomes" id="UP000176786">
    <property type="component" value="Unassembled WGS sequence"/>
</dbReference>
<dbReference type="CDD" id="cd01129">
    <property type="entry name" value="PulE-GspE-like"/>
    <property type="match status" value="1"/>
</dbReference>
<sequence>MKRPQIFAENKIELKQKDLAEKSDKFKSLAGKTVNLEKTEISEVISQILSAALLINASDIHFEPGTTETRIRLRVDGVLQDFNTVPSDLYRKLITRIKILAKLKLNVSSLPQDGSFGIKLDDNSVDLRVAVLPSVYAEALVLRILKQSKFITLDELGLLGNIRKILNASLQKTTGMILTTGPTGSGKTTTLYALLKILNKPGLKIITVEDPVEYKISGISQTPIDKNKGMNFATSLKAILRQDPDIVMVGEIRDEETAETAVQAALTGHLMLSTLHTNDALSIIPRLLDLEVKPYLITGSLNLGIAQRLVRRLCRSCKHEEALDEATRDRAEKIIKSIPQSAEIEVPKELKFFVSPGCEVCGGLGYKGRVGIFEAFTITPDMEKLILRQAPLSALRQQAVQEGMLTMVQDGLLKALQGLTDVYEVFRVTD</sequence>
<reference evidence="5 6" key="1">
    <citation type="journal article" date="2016" name="Nat. Commun.">
        <title>Thousands of microbial genomes shed light on interconnected biogeochemical processes in an aquifer system.</title>
        <authorList>
            <person name="Anantharaman K."/>
            <person name="Brown C.T."/>
            <person name="Hug L.A."/>
            <person name="Sharon I."/>
            <person name="Castelle C.J."/>
            <person name="Probst A.J."/>
            <person name="Thomas B.C."/>
            <person name="Singh A."/>
            <person name="Wilkins M.J."/>
            <person name="Karaoz U."/>
            <person name="Brodie E.L."/>
            <person name="Williams K.H."/>
            <person name="Hubbard S.S."/>
            <person name="Banfield J.F."/>
        </authorList>
    </citation>
    <scope>NUCLEOTIDE SEQUENCE [LARGE SCALE GENOMIC DNA]</scope>
</reference>
<protein>
    <recommendedName>
        <fullName evidence="4">Bacterial type II secretion system protein E domain-containing protein</fullName>
    </recommendedName>
</protein>
<dbReference type="GO" id="GO:0005886">
    <property type="term" value="C:plasma membrane"/>
    <property type="evidence" value="ECO:0007669"/>
    <property type="project" value="TreeGrafter"/>
</dbReference>
<comment type="caution">
    <text evidence="5">The sequence shown here is derived from an EMBL/GenBank/DDBJ whole genome shotgun (WGS) entry which is preliminary data.</text>
</comment>
<proteinExistence type="inferred from homology"/>
<dbReference type="SMART" id="SM00382">
    <property type="entry name" value="AAA"/>
    <property type="match status" value="1"/>
</dbReference>
<dbReference type="GO" id="GO:0005524">
    <property type="term" value="F:ATP binding"/>
    <property type="evidence" value="ECO:0007669"/>
    <property type="project" value="UniProtKB-KW"/>
</dbReference>
<dbReference type="EMBL" id="MFES01000010">
    <property type="protein sequence ID" value="OGE86137.1"/>
    <property type="molecule type" value="Genomic_DNA"/>
</dbReference>
<keyword evidence="2" id="KW-0547">Nucleotide-binding</keyword>